<dbReference type="GO" id="GO:0005634">
    <property type="term" value="C:nucleus"/>
    <property type="evidence" value="ECO:0007669"/>
    <property type="project" value="UniProtKB-SubCell"/>
</dbReference>
<organism evidence="10 11">
    <name type="scientific">Protopolystoma xenopodis</name>
    <dbReference type="NCBI Taxonomy" id="117903"/>
    <lineage>
        <taxon>Eukaryota</taxon>
        <taxon>Metazoa</taxon>
        <taxon>Spiralia</taxon>
        <taxon>Lophotrochozoa</taxon>
        <taxon>Platyhelminthes</taxon>
        <taxon>Monogenea</taxon>
        <taxon>Polyopisthocotylea</taxon>
        <taxon>Polystomatidea</taxon>
        <taxon>Polystomatidae</taxon>
        <taxon>Protopolystoma</taxon>
    </lineage>
</organism>
<keyword evidence="6 8" id="KW-0131">Cell cycle</keyword>
<comment type="subunit">
    <text evidence="8">Component of the NDC80 complex.</text>
</comment>
<proteinExistence type="inferred from homology"/>
<dbReference type="InterPro" id="IPR038273">
    <property type="entry name" value="Ndc80_sf"/>
</dbReference>
<dbReference type="InterPro" id="IPR055260">
    <property type="entry name" value="Ndc80_CH"/>
</dbReference>
<dbReference type="EMBL" id="CAAALY010016453">
    <property type="protein sequence ID" value="VEL12991.1"/>
    <property type="molecule type" value="Genomic_DNA"/>
</dbReference>
<dbReference type="Proteomes" id="UP000784294">
    <property type="component" value="Unassembled WGS sequence"/>
</dbReference>
<dbReference type="Pfam" id="PF03801">
    <property type="entry name" value="Ndc80_HEC"/>
    <property type="match status" value="1"/>
</dbReference>
<evidence type="ECO:0000256" key="2">
    <source>
        <dbReference type="ARBA" id="ARBA00022454"/>
    </source>
</evidence>
<evidence type="ECO:0000256" key="3">
    <source>
        <dbReference type="ARBA" id="ARBA00022618"/>
    </source>
</evidence>
<keyword evidence="4 8" id="KW-0498">Mitosis</keyword>
<evidence type="ECO:0000256" key="6">
    <source>
        <dbReference type="ARBA" id="ARBA00023306"/>
    </source>
</evidence>
<gene>
    <name evidence="10" type="ORF">PXEA_LOCUS6431</name>
</gene>
<feature type="domain" description="Kinetochore protein Ndc80 CH" evidence="9">
    <location>
        <begin position="34"/>
        <end position="86"/>
    </location>
</feature>
<comment type="function">
    <text evidence="8">Acts as a component of the essential kinetochore-associated NDC80 complex, which is required for chromosome segregation and spindle checkpoint activity.</text>
</comment>
<evidence type="ECO:0000256" key="4">
    <source>
        <dbReference type="ARBA" id="ARBA00022776"/>
    </source>
</evidence>
<evidence type="ECO:0000256" key="8">
    <source>
        <dbReference type="RuleBase" id="RU368072"/>
    </source>
</evidence>
<dbReference type="OrthoDB" id="6275220at2759"/>
<comment type="similarity">
    <text evidence="1 8">Belongs to the NDC80/HEC1 family.</text>
</comment>
<keyword evidence="11" id="KW-1185">Reference proteome</keyword>
<keyword evidence="8" id="KW-0995">Kinetochore</keyword>
<dbReference type="GO" id="GO:0031262">
    <property type="term" value="C:Ndc80 complex"/>
    <property type="evidence" value="ECO:0007669"/>
    <property type="project" value="UniProtKB-UniRule"/>
</dbReference>
<dbReference type="GO" id="GO:0051301">
    <property type="term" value="P:cell division"/>
    <property type="evidence" value="ECO:0007669"/>
    <property type="project" value="UniProtKB-UniRule"/>
</dbReference>
<keyword evidence="7 8" id="KW-0137">Centromere</keyword>
<sequence>MRKTGSSAGLPPSRTSIPRSDFVIIYFLGLLHQTNFLENTSYSNKLSLKDLQSPSLREISNIFEHIVCQLDQSYRMMHNDVKFDVEFASKQYLATPGAMHAWPYIWTKGGPFLYDPGQNINEEPMGRILFDMQNCLMPTGDLTDEEAREFSGRLGAIYNSPTLTEVEKKRNHLTTLEQEIKKIDSTPDEISKLRGSISSDINAIGRYEDKLKETRSKHSSFESHIGIALAQLKEKETEVLSLKMDLENIEKLARAQEESG</sequence>
<protein>
    <recommendedName>
        <fullName evidence="8">Kinetochore protein NDC80</fullName>
    </recommendedName>
</protein>
<keyword evidence="3 8" id="KW-0132">Cell division</keyword>
<dbReference type="GO" id="GO:0051315">
    <property type="term" value="P:attachment of mitotic spindle microtubules to kinetochore"/>
    <property type="evidence" value="ECO:0007669"/>
    <property type="project" value="UniProtKB-UniRule"/>
</dbReference>
<comment type="subcellular location">
    <subcellularLocation>
        <location evidence="8">Chromosome</location>
        <location evidence="8">Centromere</location>
        <location evidence="8">Kinetochore</location>
    </subcellularLocation>
    <subcellularLocation>
        <location evidence="8">Nucleus</location>
    </subcellularLocation>
</comment>
<reference evidence="10" key="1">
    <citation type="submission" date="2018-11" db="EMBL/GenBank/DDBJ databases">
        <authorList>
            <consortium name="Pathogen Informatics"/>
        </authorList>
    </citation>
    <scope>NUCLEOTIDE SEQUENCE</scope>
</reference>
<name>A0A3S5ACP7_9PLAT</name>
<evidence type="ECO:0000256" key="5">
    <source>
        <dbReference type="ARBA" id="ARBA00023054"/>
    </source>
</evidence>
<accession>A0A3S5ACP7</accession>
<keyword evidence="2 8" id="KW-0158">Chromosome</keyword>
<evidence type="ECO:0000313" key="11">
    <source>
        <dbReference type="Proteomes" id="UP000784294"/>
    </source>
</evidence>
<dbReference type="AlphaFoldDB" id="A0A3S5ACP7"/>
<evidence type="ECO:0000256" key="7">
    <source>
        <dbReference type="ARBA" id="ARBA00023328"/>
    </source>
</evidence>
<keyword evidence="8" id="KW-0539">Nucleus</keyword>
<keyword evidence="5" id="KW-0175">Coiled coil</keyword>
<dbReference type="Gene3D" id="1.10.418.30">
    <property type="entry name" value="Ncd80 complex, Ncd80 subunit"/>
    <property type="match status" value="1"/>
</dbReference>
<comment type="caution">
    <text evidence="10">The sequence shown here is derived from an EMBL/GenBank/DDBJ whole genome shotgun (WGS) entry which is preliminary data.</text>
</comment>
<evidence type="ECO:0000313" key="10">
    <source>
        <dbReference type="EMBL" id="VEL12991.1"/>
    </source>
</evidence>
<evidence type="ECO:0000259" key="9">
    <source>
        <dbReference type="Pfam" id="PF03801"/>
    </source>
</evidence>
<evidence type="ECO:0000256" key="1">
    <source>
        <dbReference type="ARBA" id="ARBA00007050"/>
    </source>
</evidence>